<sequence>MSSANPNPAASLHGMTKSGEYCDLCLICDNGSVQAHKAVVCSQVPIIAAECAENNVIGSYACDGFDILSWQGGRNLRCAASPVRVMWRRCLHALLE</sequence>
<dbReference type="Proteomes" id="UP000248817">
    <property type="component" value="Unassembled WGS sequence"/>
</dbReference>
<accession>A0A2V5HVF6</accession>
<dbReference type="InterPro" id="IPR011333">
    <property type="entry name" value="SKP1/BTB/POZ_sf"/>
</dbReference>
<dbReference type="Pfam" id="PF00651">
    <property type="entry name" value="BTB"/>
    <property type="match status" value="1"/>
</dbReference>
<evidence type="ECO:0000313" key="3">
    <source>
        <dbReference type="Proteomes" id="UP000248817"/>
    </source>
</evidence>
<evidence type="ECO:0000259" key="1">
    <source>
        <dbReference type="Pfam" id="PF00651"/>
    </source>
</evidence>
<evidence type="ECO:0000313" key="2">
    <source>
        <dbReference type="EMBL" id="PYI27811.1"/>
    </source>
</evidence>
<proteinExistence type="predicted"/>
<gene>
    <name evidence="2" type="ORF">BP00DRAFT_279087</name>
</gene>
<name>A0A2V5HVF6_9EURO</name>
<feature type="domain" description="BTB" evidence="1">
    <location>
        <begin position="14"/>
        <end position="47"/>
    </location>
</feature>
<dbReference type="EMBL" id="KZ825561">
    <property type="protein sequence ID" value="PYI27811.1"/>
    <property type="molecule type" value="Genomic_DNA"/>
</dbReference>
<dbReference type="SUPFAM" id="SSF54695">
    <property type="entry name" value="POZ domain"/>
    <property type="match status" value="1"/>
</dbReference>
<dbReference type="InterPro" id="IPR000210">
    <property type="entry name" value="BTB/POZ_dom"/>
</dbReference>
<protein>
    <recommendedName>
        <fullName evidence="1">BTB domain-containing protein</fullName>
    </recommendedName>
</protein>
<dbReference type="AlphaFoldDB" id="A0A2V5HVF6"/>
<keyword evidence="3" id="KW-1185">Reference proteome</keyword>
<reference evidence="2 3" key="1">
    <citation type="submission" date="2018-02" db="EMBL/GenBank/DDBJ databases">
        <title>The genomes of Aspergillus section Nigri reveals drivers in fungal speciation.</title>
        <authorList>
            <consortium name="DOE Joint Genome Institute"/>
            <person name="Vesth T.C."/>
            <person name="Nybo J."/>
            <person name="Theobald S."/>
            <person name="Brandl J."/>
            <person name="Frisvad J.C."/>
            <person name="Nielsen K.F."/>
            <person name="Lyhne E.K."/>
            <person name="Kogle M.E."/>
            <person name="Kuo A."/>
            <person name="Riley R."/>
            <person name="Clum A."/>
            <person name="Nolan M."/>
            <person name="Lipzen A."/>
            <person name="Salamov A."/>
            <person name="Henrissat B."/>
            <person name="Wiebenga A."/>
            <person name="De vries R.P."/>
            <person name="Grigoriev I.V."/>
            <person name="Mortensen U.H."/>
            <person name="Andersen M.R."/>
            <person name="Baker S.E."/>
        </authorList>
    </citation>
    <scope>NUCLEOTIDE SEQUENCE [LARGE SCALE GENOMIC DNA]</scope>
    <source>
        <strain evidence="2 3">CBS 114.80</strain>
    </source>
</reference>
<organism evidence="2 3">
    <name type="scientific">Aspergillus indologenus CBS 114.80</name>
    <dbReference type="NCBI Taxonomy" id="1450541"/>
    <lineage>
        <taxon>Eukaryota</taxon>
        <taxon>Fungi</taxon>
        <taxon>Dikarya</taxon>
        <taxon>Ascomycota</taxon>
        <taxon>Pezizomycotina</taxon>
        <taxon>Eurotiomycetes</taxon>
        <taxon>Eurotiomycetidae</taxon>
        <taxon>Eurotiales</taxon>
        <taxon>Aspergillaceae</taxon>
        <taxon>Aspergillus</taxon>
        <taxon>Aspergillus subgen. Circumdati</taxon>
    </lineage>
</organism>
<dbReference type="Gene3D" id="3.30.710.10">
    <property type="entry name" value="Potassium Channel Kv1.1, Chain A"/>
    <property type="match status" value="1"/>
</dbReference>